<feature type="transmembrane region" description="Helical" evidence="1">
    <location>
        <begin position="66"/>
        <end position="83"/>
    </location>
</feature>
<reference evidence="3" key="1">
    <citation type="submission" date="2020-10" db="EMBL/GenBank/DDBJ databases">
        <authorList>
            <person name="Gilroy R."/>
        </authorList>
    </citation>
    <scope>NUCLEOTIDE SEQUENCE</scope>
    <source>
        <strain evidence="3">ChiSjej1B19-3389</strain>
    </source>
</reference>
<evidence type="ECO:0000313" key="4">
    <source>
        <dbReference type="Proteomes" id="UP000886787"/>
    </source>
</evidence>
<feature type="transmembrane region" description="Helical" evidence="1">
    <location>
        <begin position="32"/>
        <end position="54"/>
    </location>
</feature>
<dbReference type="Proteomes" id="UP000886787">
    <property type="component" value="Unassembled WGS sequence"/>
</dbReference>
<proteinExistence type="predicted"/>
<feature type="transmembrane region" description="Helical" evidence="1">
    <location>
        <begin position="89"/>
        <end position="107"/>
    </location>
</feature>
<feature type="transmembrane region" description="Helical" evidence="1">
    <location>
        <begin position="114"/>
        <end position="133"/>
    </location>
</feature>
<protein>
    <submittedName>
        <fullName evidence="3">DUF1624 domain-containing protein</fullName>
    </submittedName>
</protein>
<dbReference type="InterPro" id="IPR012429">
    <property type="entry name" value="HGSNAT_cat"/>
</dbReference>
<comment type="caution">
    <text evidence="3">The sequence shown here is derived from an EMBL/GenBank/DDBJ whole genome shotgun (WGS) entry which is preliminary data.</text>
</comment>
<keyword evidence="1" id="KW-0812">Transmembrane</keyword>
<organism evidence="3 4">
    <name type="scientific">Candidatus Scatavimonas merdigallinarum</name>
    <dbReference type="NCBI Taxonomy" id="2840914"/>
    <lineage>
        <taxon>Bacteria</taxon>
        <taxon>Bacillati</taxon>
        <taxon>Bacillota</taxon>
        <taxon>Clostridia</taxon>
        <taxon>Eubacteriales</taxon>
        <taxon>Oscillospiraceae</taxon>
        <taxon>Oscillospiraceae incertae sedis</taxon>
        <taxon>Candidatus Scatavimonas</taxon>
    </lineage>
</organism>
<sequence length="240" mass="26661">MDEIRGLAVIAMVVYHLFYTMGYVYHIQAGSAAFSFLRPFSPIVPIVFITISGISSQLSRSNIRRGAKLLPIAAAVTLVTVLITPQNAIYFGILHFLSIAMLLYGLVKRWLDQIPLQVGLVVCLVLYLIAYGIPSGMLGIPGILSVRLPAQLYSTNFLFPLGFPGPGFVSADYFPIFPNLFLFLFGTYLGKYALLGKFPGFLYKKRVAFLAFTGRHALWIYILHQPVIFGILWLITSLTS</sequence>
<dbReference type="AlphaFoldDB" id="A0A9D0ZI65"/>
<feature type="transmembrane region" description="Helical" evidence="1">
    <location>
        <begin position="176"/>
        <end position="195"/>
    </location>
</feature>
<dbReference type="Pfam" id="PF07786">
    <property type="entry name" value="HGSNAT_cat"/>
    <property type="match status" value="1"/>
</dbReference>
<name>A0A9D0ZI65_9FIRM</name>
<gene>
    <name evidence="3" type="ORF">IAD32_05200</name>
</gene>
<reference evidence="3" key="2">
    <citation type="journal article" date="2021" name="PeerJ">
        <title>Extensive microbial diversity within the chicken gut microbiome revealed by metagenomics and culture.</title>
        <authorList>
            <person name="Gilroy R."/>
            <person name="Ravi A."/>
            <person name="Getino M."/>
            <person name="Pursley I."/>
            <person name="Horton D.L."/>
            <person name="Alikhan N.F."/>
            <person name="Baker D."/>
            <person name="Gharbi K."/>
            <person name="Hall N."/>
            <person name="Watson M."/>
            <person name="Adriaenssens E.M."/>
            <person name="Foster-Nyarko E."/>
            <person name="Jarju S."/>
            <person name="Secka A."/>
            <person name="Antonio M."/>
            <person name="Oren A."/>
            <person name="Chaudhuri R.R."/>
            <person name="La Ragione R."/>
            <person name="Hildebrand F."/>
            <person name="Pallen M.J."/>
        </authorList>
    </citation>
    <scope>NUCLEOTIDE SEQUENCE</scope>
    <source>
        <strain evidence="3">ChiSjej1B19-3389</strain>
    </source>
</reference>
<evidence type="ECO:0000313" key="3">
    <source>
        <dbReference type="EMBL" id="HIQ80666.1"/>
    </source>
</evidence>
<evidence type="ECO:0000259" key="2">
    <source>
        <dbReference type="Pfam" id="PF07786"/>
    </source>
</evidence>
<feature type="domain" description="Heparan-alpha-glucosaminide N-acetyltransferase catalytic" evidence="2">
    <location>
        <begin position="2"/>
        <end position="226"/>
    </location>
</feature>
<feature type="transmembrane region" description="Helical" evidence="1">
    <location>
        <begin position="216"/>
        <end position="235"/>
    </location>
</feature>
<keyword evidence="1" id="KW-1133">Transmembrane helix</keyword>
<accession>A0A9D0ZI65</accession>
<evidence type="ECO:0000256" key="1">
    <source>
        <dbReference type="SAM" id="Phobius"/>
    </source>
</evidence>
<dbReference type="EMBL" id="DVFW01000026">
    <property type="protein sequence ID" value="HIQ80666.1"/>
    <property type="molecule type" value="Genomic_DNA"/>
</dbReference>
<keyword evidence="1" id="KW-0472">Membrane</keyword>
<feature type="transmembrane region" description="Helical" evidence="1">
    <location>
        <begin position="7"/>
        <end position="26"/>
    </location>
</feature>